<dbReference type="InterPro" id="IPR011004">
    <property type="entry name" value="Trimer_LpxA-like_sf"/>
</dbReference>
<evidence type="ECO:0000313" key="2">
    <source>
        <dbReference type="Proteomes" id="UP000003288"/>
    </source>
</evidence>
<dbReference type="Proteomes" id="UP000003288">
    <property type="component" value="Unassembled WGS sequence"/>
</dbReference>
<sequence length="179" mass="19831">MILRYKDNFPKINSSAWIAPSADIIGDVEIGEDSSVWFGCVIRGDVHYIKIGKRTSIQDMSMIHVTHFKKEKKLGDGYPTIIGDDVTIAHRVMLHGCIIGNACLIGMSATILDGAEIGEESIVGAGSLVTQNKKFPPRSLILGSPAKVVRSLTDEEVEKIYQNAKNYVNYKNDYINFIR</sequence>
<accession>A0AAI9AIQ8</accession>
<dbReference type="RefSeq" id="WP_007473220.1">
    <property type="nucleotide sequence ID" value="NZ_ABCJ01000001.1"/>
</dbReference>
<dbReference type="InterPro" id="IPR001451">
    <property type="entry name" value="Hexapep"/>
</dbReference>
<keyword evidence="1" id="KW-0808">Transferase</keyword>
<dbReference type="InterPro" id="IPR050484">
    <property type="entry name" value="Transf_Hexapept/Carb_Anhydrase"/>
</dbReference>
<dbReference type="SUPFAM" id="SSF51161">
    <property type="entry name" value="Trimeric LpxA-like enzymes"/>
    <property type="match status" value="1"/>
</dbReference>
<evidence type="ECO:0000313" key="1">
    <source>
        <dbReference type="EMBL" id="EDM24361.1"/>
    </source>
</evidence>
<dbReference type="PANTHER" id="PTHR13061">
    <property type="entry name" value="DYNACTIN SUBUNIT P25"/>
    <property type="match status" value="1"/>
</dbReference>
<reference evidence="1 2" key="1">
    <citation type="journal article" date="2011" name="Stand. Genomic Sci.">
        <title>Draft genome sequence of Caminibacter mediatlanticus strain TB-2, an epsilonproteobacterium isolated from a deep-sea hydrothermal vent.</title>
        <authorList>
            <person name="Giovannelli D."/>
            <person name="Ferriera S."/>
            <person name="Johnson J."/>
            <person name="Kravitz S."/>
            <person name="Perez-Rodriguez I."/>
            <person name="Ricci J."/>
            <person name="O'Brien C."/>
            <person name="Voordeckers J.W."/>
            <person name="Bini E."/>
            <person name="Vetriani C."/>
        </authorList>
    </citation>
    <scope>NUCLEOTIDE SEQUENCE [LARGE SCALE GENOMIC DNA]</scope>
    <source>
        <strain evidence="1 2">TB-2</strain>
    </source>
</reference>
<gene>
    <name evidence="1" type="ORF">CMTB2_02558</name>
</gene>
<proteinExistence type="predicted"/>
<dbReference type="GO" id="GO:0016740">
    <property type="term" value="F:transferase activity"/>
    <property type="evidence" value="ECO:0007669"/>
    <property type="project" value="UniProtKB-KW"/>
</dbReference>
<dbReference type="EMBL" id="ABCJ01000001">
    <property type="protein sequence ID" value="EDM24361.1"/>
    <property type="molecule type" value="Genomic_DNA"/>
</dbReference>
<dbReference type="AlphaFoldDB" id="A0AAI9AIQ8"/>
<protein>
    <submittedName>
        <fullName evidence="1">Transferase hexapeptide repeat</fullName>
    </submittedName>
</protein>
<dbReference type="PANTHER" id="PTHR13061:SF29">
    <property type="entry name" value="GAMMA CARBONIC ANHYDRASE-LIKE 1, MITOCHONDRIAL-RELATED"/>
    <property type="match status" value="1"/>
</dbReference>
<dbReference type="CDD" id="cd04645">
    <property type="entry name" value="LbH_gamma_CA_like"/>
    <property type="match status" value="1"/>
</dbReference>
<comment type="caution">
    <text evidence="1">The sequence shown here is derived from an EMBL/GenBank/DDBJ whole genome shotgun (WGS) entry which is preliminary data.</text>
</comment>
<organism evidence="1 2">
    <name type="scientific">Caminibacter mediatlanticus TB-2</name>
    <dbReference type="NCBI Taxonomy" id="391592"/>
    <lineage>
        <taxon>Bacteria</taxon>
        <taxon>Pseudomonadati</taxon>
        <taxon>Campylobacterota</taxon>
        <taxon>Epsilonproteobacteria</taxon>
        <taxon>Nautiliales</taxon>
        <taxon>Nautiliaceae</taxon>
        <taxon>Caminibacter</taxon>
    </lineage>
</organism>
<name>A0AAI9AIQ8_9BACT</name>
<dbReference type="Pfam" id="PF00132">
    <property type="entry name" value="Hexapep"/>
    <property type="match status" value="2"/>
</dbReference>
<dbReference type="InterPro" id="IPR047324">
    <property type="entry name" value="LbH_gamma_CA-like"/>
</dbReference>
<dbReference type="Gene3D" id="2.160.10.10">
    <property type="entry name" value="Hexapeptide repeat proteins"/>
    <property type="match status" value="1"/>
</dbReference>